<feature type="transmembrane region" description="Helical" evidence="1">
    <location>
        <begin position="250"/>
        <end position="268"/>
    </location>
</feature>
<evidence type="ECO:0000256" key="1">
    <source>
        <dbReference type="SAM" id="Phobius"/>
    </source>
</evidence>
<keyword evidence="3" id="KW-0808">Transferase</keyword>
<dbReference type="GO" id="GO:0000271">
    <property type="term" value="P:polysaccharide biosynthetic process"/>
    <property type="evidence" value="ECO:0007669"/>
    <property type="project" value="TreeGrafter"/>
</dbReference>
<evidence type="ECO:0000313" key="3">
    <source>
        <dbReference type="EMBL" id="SDQ66056.1"/>
    </source>
</evidence>
<feature type="transmembrane region" description="Helical" evidence="1">
    <location>
        <begin position="60"/>
        <end position="81"/>
    </location>
</feature>
<keyword evidence="3" id="KW-0012">Acyltransferase</keyword>
<dbReference type="RefSeq" id="WP_093258433.1">
    <property type="nucleotide sequence ID" value="NZ_FNKK01000002.1"/>
</dbReference>
<dbReference type="Proteomes" id="UP000217103">
    <property type="component" value="Unassembled WGS sequence"/>
</dbReference>
<evidence type="ECO:0000259" key="2">
    <source>
        <dbReference type="Pfam" id="PF01757"/>
    </source>
</evidence>
<feature type="transmembrane region" description="Helical" evidence="1">
    <location>
        <begin position="368"/>
        <end position="389"/>
    </location>
</feature>
<feature type="transmembrane region" description="Helical" evidence="1">
    <location>
        <begin position="205"/>
        <end position="223"/>
    </location>
</feature>
<organism evidence="3 4">
    <name type="scientific">Thermostaphylospora chromogena</name>
    <dbReference type="NCBI Taxonomy" id="35622"/>
    <lineage>
        <taxon>Bacteria</taxon>
        <taxon>Bacillati</taxon>
        <taxon>Actinomycetota</taxon>
        <taxon>Actinomycetes</taxon>
        <taxon>Streptosporangiales</taxon>
        <taxon>Thermomonosporaceae</taxon>
        <taxon>Thermostaphylospora</taxon>
    </lineage>
</organism>
<evidence type="ECO:0000313" key="4">
    <source>
        <dbReference type="Proteomes" id="UP000217103"/>
    </source>
</evidence>
<gene>
    <name evidence="3" type="ORF">SAMN04489764_1577</name>
</gene>
<keyword evidence="3" id="KW-0378">Hydrolase</keyword>
<dbReference type="GO" id="GO:0016020">
    <property type="term" value="C:membrane"/>
    <property type="evidence" value="ECO:0007669"/>
    <property type="project" value="TreeGrafter"/>
</dbReference>
<dbReference type="InterPro" id="IPR050879">
    <property type="entry name" value="Acyltransferase_3"/>
</dbReference>
<sequence length="413" mass="44916">MSAAPADASATTASSVSPAAGTAAPGARLAWLDALRGIGAVAVVAEHSLPWMMPVAYPRFLPLHLGLYGVMVFFLVSGYIIPASLERHGDVRRFWIGRFFRLYPLYLVVITVVLAVSWWMPIREGVRREWSTVPAHVTMLLDTVQHGGLVDTMWTLSYEMVFYLLVTLLFLVGAHRRSGHLAILFGVASLVVGLVVTGAVTDGGWASYVSCVIFVVGMACLITGRFRMAAACALGVMGAALALFTSFVPWLGGTILAVMFTGTAIHRWQHGRGPLWPVLAAGALVGAVPLFAHQTGWRWVQPDMWLFTLALAGLTFAAGMLLRERRIPAVLTWLGLVSYSLYLVHHPILRAVTYITGDLRSWPVHHQAIIVGVAVALILVTSWLTYRYIERPMQAVGRRLAARAGPRPAVSVS</sequence>
<dbReference type="InterPro" id="IPR002656">
    <property type="entry name" value="Acyl_transf_3_dom"/>
</dbReference>
<dbReference type="STRING" id="35622.SAMN04489764_1577"/>
<keyword evidence="1" id="KW-0472">Membrane</keyword>
<dbReference type="EMBL" id="FNKK01000002">
    <property type="protein sequence ID" value="SDQ66056.1"/>
    <property type="molecule type" value="Genomic_DNA"/>
</dbReference>
<reference evidence="3 4" key="1">
    <citation type="submission" date="2016-10" db="EMBL/GenBank/DDBJ databases">
        <authorList>
            <person name="de Groot N.N."/>
        </authorList>
    </citation>
    <scope>NUCLEOTIDE SEQUENCE [LARGE SCALE GENOMIC DNA]</scope>
    <source>
        <strain evidence="3 4">DSM 43794</strain>
    </source>
</reference>
<dbReference type="OrthoDB" id="9807745at2"/>
<protein>
    <submittedName>
        <fullName evidence="3">Peptidoglycan/LPS O-acetylase OafA/YrhL, contains acyltransferase and SGNH-hydrolase domains</fullName>
    </submittedName>
</protein>
<feature type="transmembrane region" description="Helical" evidence="1">
    <location>
        <begin position="156"/>
        <end position="174"/>
    </location>
</feature>
<name>A0A1H1CR81_9ACTN</name>
<feature type="domain" description="Acyltransferase 3" evidence="2">
    <location>
        <begin position="30"/>
        <end position="382"/>
    </location>
</feature>
<feature type="transmembrane region" description="Helical" evidence="1">
    <location>
        <begin position="102"/>
        <end position="120"/>
    </location>
</feature>
<dbReference type="GO" id="GO:0016787">
    <property type="term" value="F:hydrolase activity"/>
    <property type="evidence" value="ECO:0007669"/>
    <property type="project" value="UniProtKB-KW"/>
</dbReference>
<dbReference type="AlphaFoldDB" id="A0A1H1CR81"/>
<dbReference type="PANTHER" id="PTHR23028">
    <property type="entry name" value="ACETYLTRANSFERASE"/>
    <property type="match status" value="1"/>
</dbReference>
<keyword evidence="4" id="KW-1185">Reference proteome</keyword>
<keyword evidence="1" id="KW-0812">Transmembrane</keyword>
<proteinExistence type="predicted"/>
<feature type="transmembrane region" description="Helical" evidence="1">
    <location>
        <begin position="181"/>
        <end position="199"/>
    </location>
</feature>
<dbReference type="PANTHER" id="PTHR23028:SF131">
    <property type="entry name" value="BLR2367 PROTEIN"/>
    <property type="match status" value="1"/>
</dbReference>
<dbReference type="GO" id="GO:0016747">
    <property type="term" value="F:acyltransferase activity, transferring groups other than amino-acyl groups"/>
    <property type="evidence" value="ECO:0007669"/>
    <property type="project" value="InterPro"/>
</dbReference>
<keyword evidence="1" id="KW-1133">Transmembrane helix</keyword>
<feature type="transmembrane region" description="Helical" evidence="1">
    <location>
        <begin position="304"/>
        <end position="322"/>
    </location>
</feature>
<accession>A0A1H1CR81</accession>
<feature type="transmembrane region" description="Helical" evidence="1">
    <location>
        <begin position="329"/>
        <end position="348"/>
    </location>
</feature>
<dbReference type="Pfam" id="PF01757">
    <property type="entry name" value="Acyl_transf_3"/>
    <property type="match status" value="1"/>
</dbReference>